<protein>
    <recommendedName>
        <fullName evidence="4">Peptidoglycan-binding protein</fullName>
    </recommendedName>
</protein>
<dbReference type="Proteomes" id="UP001209803">
    <property type="component" value="Chromosome"/>
</dbReference>
<evidence type="ECO:0000256" key="1">
    <source>
        <dbReference type="SAM" id="MobiDB-lite"/>
    </source>
</evidence>
<dbReference type="RefSeq" id="WP_152502365.1">
    <property type="nucleotide sequence ID" value="NZ_CP120863.1"/>
</dbReference>
<organism evidence="2 3">
    <name type="scientific">Roseibium porphyridii</name>
    <dbReference type="NCBI Taxonomy" id="2866279"/>
    <lineage>
        <taxon>Bacteria</taxon>
        <taxon>Pseudomonadati</taxon>
        <taxon>Pseudomonadota</taxon>
        <taxon>Alphaproteobacteria</taxon>
        <taxon>Hyphomicrobiales</taxon>
        <taxon>Stappiaceae</taxon>
        <taxon>Roseibium</taxon>
    </lineage>
</organism>
<evidence type="ECO:0000313" key="2">
    <source>
        <dbReference type="EMBL" id="WFE88148.1"/>
    </source>
</evidence>
<gene>
    <name evidence="2" type="ORF">K1718_18505</name>
</gene>
<keyword evidence="3" id="KW-1185">Reference proteome</keyword>
<feature type="region of interest" description="Disordered" evidence="1">
    <location>
        <begin position="94"/>
        <end position="125"/>
    </location>
</feature>
<proteinExistence type="predicted"/>
<evidence type="ECO:0000313" key="3">
    <source>
        <dbReference type="Proteomes" id="UP001209803"/>
    </source>
</evidence>
<evidence type="ECO:0008006" key="4">
    <source>
        <dbReference type="Google" id="ProtNLM"/>
    </source>
</evidence>
<name>A0ABY8EYG7_9HYPH</name>
<sequence>MINSSIGITGSVGRWGKNDQLDVVAVQTRLNELMGGSRTNLVPDGISGRKTRGMIADFQISVVGFRKPDSRVDPAGRTIIAMNDPNSASVWQRMSIPDLPDDNGPSGGGSSEKPKVDPKPATRPTMVPRALTDKEIAATKPGGFLRFADAASPGGFATVKAGETWLAPEGKRLIIHAIEYETREDGKLKPNGIITYQQITSDIATAKEGVIYRQNREGFVTDILYAGIAHAGKKLKSTQVLIEMEMEFLLAVASANPFVFAADVGLKVAEWTAKNKDNFPKWAKAISLVLAARKTLKTYAPTLWDKIVDAALFAAWKGTKAAVAMFGEDVARNIPDAMAGDTKKITKLAGSLLGSIGKSGFNARMTALRLVWTILSTVAMKALTSIPAAVKITAAEKKKAALDLVLSLKKAGVALTEGDAATIVEEVVKNADEVNDAIKKLKAGYDAIR</sequence>
<accession>A0ABY8EYG7</accession>
<reference evidence="2 3" key="1">
    <citation type="submission" date="2023-03" db="EMBL/GenBank/DDBJ databases">
        <title>Roseibium porphyridii sp. nov. and Roseibium rhodosorbium sp. nov. isolated from marine algae, Porphyridium cruentum and Rhodosorus marinus, respectively.</title>
        <authorList>
            <person name="Lee M.W."/>
            <person name="Choi B.J."/>
            <person name="Lee J.K."/>
            <person name="Choi D.G."/>
            <person name="Baek J.H."/>
            <person name="Bayburt H."/>
            <person name="Kim J.M."/>
            <person name="Han D.M."/>
            <person name="Kim K.H."/>
            <person name="Jeon C.O."/>
        </authorList>
    </citation>
    <scope>NUCLEOTIDE SEQUENCE [LARGE SCALE GENOMIC DNA]</scope>
    <source>
        <strain evidence="2 3">KMA01</strain>
    </source>
</reference>
<dbReference type="EMBL" id="CP120863">
    <property type="protein sequence ID" value="WFE88148.1"/>
    <property type="molecule type" value="Genomic_DNA"/>
</dbReference>